<gene>
    <name evidence="3" type="ORF">CYCCA115_LOCUS2896</name>
</gene>
<feature type="region of interest" description="Disordered" evidence="1">
    <location>
        <begin position="145"/>
        <end position="169"/>
    </location>
</feature>
<name>A0AAD2CEW7_9STRA</name>
<keyword evidence="4" id="KW-1185">Reference proteome</keyword>
<dbReference type="Proteomes" id="UP001295423">
    <property type="component" value="Unassembled WGS sequence"/>
</dbReference>
<evidence type="ECO:0000313" key="4">
    <source>
        <dbReference type="Proteomes" id="UP001295423"/>
    </source>
</evidence>
<proteinExistence type="predicted"/>
<evidence type="ECO:0000256" key="2">
    <source>
        <dbReference type="SAM" id="SignalP"/>
    </source>
</evidence>
<reference evidence="3" key="1">
    <citation type="submission" date="2023-08" db="EMBL/GenBank/DDBJ databases">
        <authorList>
            <person name="Audoor S."/>
            <person name="Bilcke G."/>
        </authorList>
    </citation>
    <scope>NUCLEOTIDE SEQUENCE</scope>
</reference>
<evidence type="ECO:0000313" key="3">
    <source>
        <dbReference type="EMBL" id="CAJ1932557.1"/>
    </source>
</evidence>
<evidence type="ECO:0000256" key="1">
    <source>
        <dbReference type="SAM" id="MobiDB-lite"/>
    </source>
</evidence>
<dbReference type="AlphaFoldDB" id="A0AAD2CEW7"/>
<organism evidence="3 4">
    <name type="scientific">Cylindrotheca closterium</name>
    <dbReference type="NCBI Taxonomy" id="2856"/>
    <lineage>
        <taxon>Eukaryota</taxon>
        <taxon>Sar</taxon>
        <taxon>Stramenopiles</taxon>
        <taxon>Ochrophyta</taxon>
        <taxon>Bacillariophyta</taxon>
        <taxon>Bacillariophyceae</taxon>
        <taxon>Bacillariophycidae</taxon>
        <taxon>Bacillariales</taxon>
        <taxon>Bacillariaceae</taxon>
        <taxon>Cylindrotheca</taxon>
    </lineage>
</organism>
<dbReference type="EMBL" id="CAKOGP040000224">
    <property type="protein sequence ID" value="CAJ1932557.1"/>
    <property type="molecule type" value="Genomic_DNA"/>
</dbReference>
<comment type="caution">
    <text evidence="3">The sequence shown here is derived from an EMBL/GenBank/DDBJ whole genome shotgun (WGS) entry which is preliminary data.</text>
</comment>
<feature type="chain" id="PRO_5042164719" evidence="2">
    <location>
        <begin position="21"/>
        <end position="195"/>
    </location>
</feature>
<keyword evidence="2" id="KW-0732">Signal</keyword>
<feature type="signal peptide" evidence="2">
    <location>
        <begin position="1"/>
        <end position="20"/>
    </location>
</feature>
<accession>A0AAD2CEW7</accession>
<protein>
    <submittedName>
        <fullName evidence="3">Uncharacterized protein</fullName>
    </submittedName>
</protein>
<feature type="compositionally biased region" description="Low complexity" evidence="1">
    <location>
        <begin position="145"/>
        <end position="154"/>
    </location>
</feature>
<sequence>MNSLILLIATLFLVLKPSTARRQCFDSNDCFELQVWTPACPVVGEEGTSTIQFRLDHSDGVYSKYCVEPLVDWGPSFERYDRQCQFNINQDNTIEIQHTYTSSGTFTTEARLNVYLTLFRPPHEEQFVSREVEITVTSNACERAPTAAPTASPVAGGGATTPTMSPIDSSANRQQWTRTMVLSQALVLLVYKCLV</sequence>